<proteinExistence type="predicted"/>
<name>A0A161YNK0_9GAMM</name>
<reference evidence="1 2" key="1">
    <citation type="submission" date="2013-07" db="EMBL/GenBank/DDBJ databases">
        <title>Comparative Genomic and Metabolomic Analysis of Twelve Strains of Pseudoalteromonas luteoviolacea.</title>
        <authorList>
            <person name="Vynne N.G."/>
            <person name="Mansson M."/>
            <person name="Gram L."/>
        </authorList>
    </citation>
    <scope>NUCLEOTIDE SEQUENCE [LARGE SCALE GENOMIC DNA]</scope>
    <source>
        <strain evidence="1 2">S4060-1</strain>
    </source>
</reference>
<dbReference type="RefSeq" id="WP_063382172.1">
    <property type="nucleotide sequence ID" value="NZ_AUXX01000034.1"/>
</dbReference>
<dbReference type="AlphaFoldDB" id="A0A161YNK0"/>
<gene>
    <name evidence="1" type="ORF">N478_03810</name>
</gene>
<comment type="caution">
    <text evidence="1">The sequence shown here is derived from an EMBL/GenBank/DDBJ whole genome shotgun (WGS) entry which is preliminary data.</text>
</comment>
<evidence type="ECO:0000313" key="1">
    <source>
        <dbReference type="EMBL" id="KZN63389.1"/>
    </source>
</evidence>
<sequence length="401" mass="45278">MKADLIHKITKVNKDVSEFKKQGIHYGLISDEFLIGTHSDSEVYTFSALELLSAYDEGAVINKFDEDGDEALFYILIKVNREVVYESFSLGSEINFGLLKTAFLRLLAIGRKVNLFTNIPCNENDDVFSLGFFELPSSINVNSGVVEGKLTVSISSLKEIDKTYRLKQLAVACSVLLFGFVYVLLGPEEKEQEVQVVEVKKTPYKVLKSFYTKNSVEPYSILSSFYRQINRFKMVDGWVLTGAYLKRLEDTGEVVEFIKLTSSFGKMKALEEIVLSSGYSIDVESNKAILSRTVEKNSLYDSYHRFHVGSFQNWLSSYFQFYFEDTVIKTKELKVKSSENNVTIKQSDVEIPNVYSSDIISVAGGIRGYPFSLESLKFEIQPNKMFTLNISLVTAGVTNGN</sequence>
<organism evidence="1 2">
    <name type="scientific">Pseudoalteromonas luteoviolacea S4060-1</name>
    <dbReference type="NCBI Taxonomy" id="1365257"/>
    <lineage>
        <taxon>Bacteria</taxon>
        <taxon>Pseudomonadati</taxon>
        <taxon>Pseudomonadota</taxon>
        <taxon>Gammaproteobacteria</taxon>
        <taxon>Alteromonadales</taxon>
        <taxon>Pseudoalteromonadaceae</taxon>
        <taxon>Pseudoalteromonas</taxon>
    </lineage>
</organism>
<accession>A0A161YNK0</accession>
<dbReference type="PATRIC" id="fig|1365257.3.peg.3796"/>
<evidence type="ECO:0000313" key="2">
    <source>
        <dbReference type="Proteomes" id="UP000076661"/>
    </source>
</evidence>
<dbReference type="Proteomes" id="UP000076661">
    <property type="component" value="Unassembled WGS sequence"/>
</dbReference>
<dbReference type="EMBL" id="AUXX01000034">
    <property type="protein sequence ID" value="KZN63389.1"/>
    <property type="molecule type" value="Genomic_DNA"/>
</dbReference>
<protein>
    <submittedName>
        <fullName evidence="1">Uncharacterized protein</fullName>
    </submittedName>
</protein>